<evidence type="ECO:0000313" key="2">
    <source>
        <dbReference type="EMBL" id="KZS17590.1"/>
    </source>
</evidence>
<name>A0A165AFX6_9CRUS</name>
<dbReference type="InterPro" id="IPR029034">
    <property type="entry name" value="Cystine-knot_cytokine"/>
</dbReference>
<evidence type="ECO:0000313" key="3">
    <source>
        <dbReference type="Proteomes" id="UP000076858"/>
    </source>
</evidence>
<dbReference type="Gene3D" id="2.10.90.10">
    <property type="entry name" value="Cystine-knot cytokines"/>
    <property type="match status" value="1"/>
</dbReference>
<dbReference type="InterPro" id="IPR001545">
    <property type="entry name" value="Gonadotropin_bsu"/>
</dbReference>
<dbReference type="Proteomes" id="UP000076858">
    <property type="component" value="Unassembled WGS sequence"/>
</dbReference>
<dbReference type="GO" id="GO:0005813">
    <property type="term" value="C:centrosome"/>
    <property type="evidence" value="ECO:0007669"/>
    <property type="project" value="TreeGrafter"/>
</dbReference>
<dbReference type="GO" id="GO:0030496">
    <property type="term" value="C:midbody"/>
    <property type="evidence" value="ECO:0007669"/>
    <property type="project" value="TreeGrafter"/>
</dbReference>
<dbReference type="PANTHER" id="PTHR46603:SF1">
    <property type="entry name" value="ABSCISSION_NOCUT CHECKPOINT REGULATOR"/>
    <property type="match status" value="1"/>
</dbReference>
<dbReference type="STRING" id="35525.A0A165AFX6"/>
<dbReference type="SUPFAM" id="SSF57903">
    <property type="entry name" value="FYVE/PHD zinc finger"/>
    <property type="match status" value="1"/>
</dbReference>
<accession>A0A165AFX6</accession>
<dbReference type="GO" id="GO:0032266">
    <property type="term" value="F:phosphatidylinositol-3-phosphate binding"/>
    <property type="evidence" value="ECO:0007669"/>
    <property type="project" value="TreeGrafter"/>
</dbReference>
<dbReference type="GO" id="GO:0009838">
    <property type="term" value="P:abscission"/>
    <property type="evidence" value="ECO:0007669"/>
    <property type="project" value="TreeGrafter"/>
</dbReference>
<feature type="compositionally biased region" description="Acidic residues" evidence="1">
    <location>
        <begin position="263"/>
        <end position="272"/>
    </location>
</feature>
<protein>
    <submittedName>
        <fullName evidence="2">Putative Glycoprotein hormone beta 5</fullName>
    </submittedName>
</protein>
<dbReference type="InterPro" id="IPR044553">
    <property type="entry name" value="Bbox1_ANCHR"/>
</dbReference>
<dbReference type="GO" id="GO:0005179">
    <property type="term" value="F:hormone activity"/>
    <property type="evidence" value="ECO:0007669"/>
    <property type="project" value="InterPro"/>
</dbReference>
<dbReference type="Pfam" id="PF22586">
    <property type="entry name" value="ANCHR-like_BBOX"/>
    <property type="match status" value="1"/>
</dbReference>
<organism evidence="2 3">
    <name type="scientific">Daphnia magna</name>
    <dbReference type="NCBI Taxonomy" id="35525"/>
    <lineage>
        <taxon>Eukaryota</taxon>
        <taxon>Metazoa</taxon>
        <taxon>Ecdysozoa</taxon>
        <taxon>Arthropoda</taxon>
        <taxon>Crustacea</taxon>
        <taxon>Branchiopoda</taxon>
        <taxon>Diplostraca</taxon>
        <taxon>Cladocera</taxon>
        <taxon>Anomopoda</taxon>
        <taxon>Daphniidae</taxon>
        <taxon>Daphnia</taxon>
    </lineage>
</organism>
<sequence length="501" mass="57439">MSCHGCARTFGFLTKEYGCEKCGFAYCSKCLVKKMCKSCSAMKPIVAPTPPLVSQEKLEKLVNPIQNPIIPIPPVVLEERLEKLENPNRNPIVVYTEDTRMTNLKRGLSVEDQQLVDRLSKLKHEIREMKQDIPSQSEIEERLAKLKGIDPEVYRKPPAILVKPKTNNVDDATALINQIKEEVAIDRQFDVPSEIPVFQSDEHSTEDDVETLLQNEAKAIDIDARLALEGLKKDKEIQERLKKLRLDKDTKKEKVNDDKSSNEAEDSGDEDKEAAMVIERVLEEERLELEDEGISADDDRATGEDELPWCDLCNEDAQLRCLGCDGDLYCRRCWVETHGDHELKRHRTENYFQRILLLAVVITNSFRFNAATFDQPDPREQMDASPICVRRPYTFKVKQEDSHGRSCWDVVTVTSCWGRCSSNEIADWRFPFKRSQHPVCQHDTTQSRVIALRNCDVQVEPGTESYVILDAVTCRCEVCHSDITNCEGLHYDRRTATRRLH</sequence>
<dbReference type="SUPFAM" id="SSF57845">
    <property type="entry name" value="B-box zinc-binding domain"/>
    <property type="match status" value="1"/>
</dbReference>
<keyword evidence="3" id="KW-1185">Reference proteome</keyword>
<dbReference type="CDD" id="cd00069">
    <property type="entry name" value="GHB_like"/>
    <property type="match status" value="1"/>
</dbReference>
<dbReference type="AlphaFoldDB" id="A0A165AFX6"/>
<dbReference type="EMBL" id="LRGB01000626">
    <property type="protein sequence ID" value="KZS17590.1"/>
    <property type="molecule type" value="Genomic_DNA"/>
</dbReference>
<feature type="region of interest" description="Disordered" evidence="1">
    <location>
        <begin position="251"/>
        <end position="273"/>
    </location>
</feature>
<dbReference type="GO" id="GO:0032154">
    <property type="term" value="C:cleavage furrow"/>
    <property type="evidence" value="ECO:0007669"/>
    <property type="project" value="TreeGrafter"/>
</dbReference>
<dbReference type="SUPFAM" id="SSF57501">
    <property type="entry name" value="Cystine-knot cytokines"/>
    <property type="match status" value="1"/>
</dbReference>
<proteinExistence type="predicted"/>
<dbReference type="PANTHER" id="PTHR46603">
    <property type="entry name" value="ABSCISSION/NOCUT CHECKPOINT REGULATOR"/>
    <property type="match status" value="1"/>
</dbReference>
<dbReference type="GO" id="GO:0044878">
    <property type="term" value="P:mitotic cytokinesis checkpoint signaling"/>
    <property type="evidence" value="ECO:0007669"/>
    <property type="project" value="TreeGrafter"/>
</dbReference>
<gene>
    <name evidence="2" type="ORF">APZ42_016457</name>
</gene>
<comment type="caution">
    <text evidence="2">The sequence shown here is derived from an EMBL/GenBank/DDBJ whole genome shotgun (WGS) entry which is preliminary data.</text>
</comment>
<dbReference type="GO" id="GO:0005576">
    <property type="term" value="C:extracellular region"/>
    <property type="evidence" value="ECO:0007669"/>
    <property type="project" value="InterPro"/>
</dbReference>
<feature type="compositionally biased region" description="Basic and acidic residues" evidence="1">
    <location>
        <begin position="251"/>
        <end position="262"/>
    </location>
</feature>
<evidence type="ECO:0000256" key="1">
    <source>
        <dbReference type="SAM" id="MobiDB-lite"/>
    </source>
</evidence>
<reference evidence="2 3" key="1">
    <citation type="submission" date="2016-03" db="EMBL/GenBank/DDBJ databases">
        <title>EvidentialGene: Evidence-directed Construction of Genes on Genomes.</title>
        <authorList>
            <person name="Gilbert D.G."/>
            <person name="Choi J.-H."/>
            <person name="Mockaitis K."/>
            <person name="Colbourne J."/>
            <person name="Pfrender M."/>
        </authorList>
    </citation>
    <scope>NUCLEOTIDE SEQUENCE [LARGE SCALE GENOMIC DNA]</scope>
    <source>
        <strain evidence="2 3">Xinb3</strain>
        <tissue evidence="2">Complete organism</tissue>
    </source>
</reference>
<dbReference type="InterPro" id="IPR011011">
    <property type="entry name" value="Znf_FYVE_PHD"/>
</dbReference>
<dbReference type="OrthoDB" id="5407799at2759"/>
<dbReference type="CDD" id="cd19817">
    <property type="entry name" value="Bbox1_ANCHR-like"/>
    <property type="match status" value="1"/>
</dbReference>